<evidence type="ECO:0000313" key="3">
    <source>
        <dbReference type="EMBL" id="QPH09512.1"/>
    </source>
</evidence>
<gene>
    <name evidence="3" type="ORF">C2857_000318</name>
</gene>
<feature type="domain" description="FHA" evidence="2">
    <location>
        <begin position="88"/>
        <end position="135"/>
    </location>
</feature>
<proteinExistence type="predicted"/>
<dbReference type="EMBL" id="CP031389">
    <property type="protein sequence ID" value="QPH09512.1"/>
    <property type="molecule type" value="Genomic_DNA"/>
</dbReference>
<dbReference type="Gene3D" id="2.60.200.20">
    <property type="match status" value="1"/>
</dbReference>
<feature type="compositionally biased region" description="Acidic residues" evidence="1">
    <location>
        <begin position="55"/>
        <end position="66"/>
    </location>
</feature>
<evidence type="ECO:0000313" key="4">
    <source>
        <dbReference type="Proteomes" id="UP000594364"/>
    </source>
</evidence>
<dbReference type="AlphaFoldDB" id="A0A7S9PWV3"/>
<accession>A0A7S9PWV3</accession>
<name>A0A7S9PWV3_EPIFF</name>
<dbReference type="SUPFAM" id="SSF49879">
    <property type="entry name" value="SMAD/FHA domain"/>
    <property type="match status" value="1"/>
</dbReference>
<dbReference type="OrthoDB" id="4961348at2759"/>
<dbReference type="PROSITE" id="PS50006">
    <property type="entry name" value="FHA_DOMAIN"/>
    <property type="match status" value="1"/>
</dbReference>
<evidence type="ECO:0000256" key="1">
    <source>
        <dbReference type="SAM" id="MobiDB-lite"/>
    </source>
</evidence>
<dbReference type="CDD" id="cd00060">
    <property type="entry name" value="FHA"/>
    <property type="match status" value="1"/>
</dbReference>
<reference evidence="3 4" key="1">
    <citation type="journal article" date="2018" name="PLoS Genet.">
        <title>Repeat elements organise 3D genome structure and mediate transcription in the filamentous fungus Epichloe festucae.</title>
        <authorList>
            <person name="Winter D.J."/>
            <person name="Ganley A.R.D."/>
            <person name="Young C.A."/>
            <person name="Liachko I."/>
            <person name="Schardl C.L."/>
            <person name="Dupont P.Y."/>
            <person name="Berry D."/>
            <person name="Ram A."/>
            <person name="Scott B."/>
            <person name="Cox M.P."/>
        </authorList>
    </citation>
    <scope>NUCLEOTIDE SEQUENCE [LARGE SCALE GENOMIC DNA]</scope>
    <source>
        <strain evidence="3 4">Fl1</strain>
    </source>
</reference>
<dbReference type="Pfam" id="PF00498">
    <property type="entry name" value="FHA"/>
    <property type="match status" value="1"/>
</dbReference>
<dbReference type="InterPro" id="IPR008984">
    <property type="entry name" value="SMAD_FHA_dom_sf"/>
</dbReference>
<sequence length="216" mass="24824">MPNTDLIARVYPFYGEEHKRYALRAIKASSFYVPPLSEESQEEVKFGRDDREVTEPPDEQVDREESEFNGKPFLEIKFSKVPRSSYGVIFGCGMNCDVVLPDLRGISRYHFSLTFDERGRFIVKDLHSLAGTEVTYDGEGGGRRRNFHWIVGGDHNAHKREKIIIKVHEDVQFQIVVAEHDVHSESYKAQVKEFCDGNTTTEELPSDLDIPLRPDM</sequence>
<dbReference type="InterPro" id="IPR000253">
    <property type="entry name" value="FHA_dom"/>
</dbReference>
<keyword evidence="4" id="KW-1185">Reference proteome</keyword>
<organism evidence="3 4">
    <name type="scientific">Epichloe festucae (strain Fl1)</name>
    <dbReference type="NCBI Taxonomy" id="877507"/>
    <lineage>
        <taxon>Eukaryota</taxon>
        <taxon>Fungi</taxon>
        <taxon>Dikarya</taxon>
        <taxon>Ascomycota</taxon>
        <taxon>Pezizomycotina</taxon>
        <taxon>Sordariomycetes</taxon>
        <taxon>Hypocreomycetidae</taxon>
        <taxon>Hypocreales</taxon>
        <taxon>Clavicipitaceae</taxon>
        <taxon>Epichloe</taxon>
    </lineage>
</organism>
<feature type="region of interest" description="Disordered" evidence="1">
    <location>
        <begin position="42"/>
        <end position="66"/>
    </location>
</feature>
<evidence type="ECO:0000259" key="2">
    <source>
        <dbReference type="PROSITE" id="PS50006"/>
    </source>
</evidence>
<feature type="compositionally biased region" description="Basic and acidic residues" evidence="1">
    <location>
        <begin position="42"/>
        <end position="54"/>
    </location>
</feature>
<protein>
    <recommendedName>
        <fullName evidence="2">FHA domain-containing protein</fullName>
    </recommendedName>
</protein>
<dbReference type="Proteomes" id="UP000594364">
    <property type="component" value="Chromosome 5"/>
</dbReference>